<feature type="compositionally biased region" description="Basic and acidic residues" evidence="1">
    <location>
        <begin position="1"/>
        <end position="10"/>
    </location>
</feature>
<name>A0A7X3K3T8_9HYPH</name>
<evidence type="ECO:0000313" key="3">
    <source>
        <dbReference type="Proteomes" id="UP000438106"/>
    </source>
</evidence>
<evidence type="ECO:0000313" key="2">
    <source>
        <dbReference type="EMBL" id="MVS99248.1"/>
    </source>
</evidence>
<keyword evidence="3" id="KW-1185">Reference proteome</keyword>
<organism evidence="2 3">
    <name type="scientific">Devosia marina</name>
    <dbReference type="NCBI Taxonomy" id="2683198"/>
    <lineage>
        <taxon>Bacteria</taxon>
        <taxon>Pseudomonadati</taxon>
        <taxon>Pseudomonadota</taxon>
        <taxon>Alphaproteobacteria</taxon>
        <taxon>Hyphomicrobiales</taxon>
        <taxon>Devosiaceae</taxon>
        <taxon>Devosia</taxon>
    </lineage>
</organism>
<proteinExistence type="predicted"/>
<feature type="region of interest" description="Disordered" evidence="1">
    <location>
        <begin position="1"/>
        <end position="20"/>
    </location>
</feature>
<evidence type="ECO:0000256" key="1">
    <source>
        <dbReference type="SAM" id="MobiDB-lite"/>
    </source>
</evidence>
<reference evidence="2 3" key="1">
    <citation type="submission" date="2019-12" db="EMBL/GenBank/DDBJ databases">
        <title>Devosia maris sp. nov., isolated from the deep seawater.</title>
        <authorList>
            <person name="Liu Y."/>
        </authorList>
    </citation>
    <scope>NUCLEOTIDE SEQUENCE [LARGE SCALE GENOMIC DNA]</scope>
    <source>
        <strain evidence="2 3">L53-10-65</strain>
    </source>
</reference>
<comment type="caution">
    <text evidence="2">The sequence shown here is derived from an EMBL/GenBank/DDBJ whole genome shotgun (WGS) entry which is preliminary data.</text>
</comment>
<dbReference type="EMBL" id="WQRF01000002">
    <property type="protein sequence ID" value="MVS99248.1"/>
    <property type="molecule type" value="Genomic_DNA"/>
</dbReference>
<sequence>MAMTLEDFKRQNPAYAQTPDDQLADGLYRKFYADKMDRADFDAMVQFQPSPQARYDTALGKVRQSQFPDMSDEQWQDYSGKFFAPDMQAQGQQSTTLGFGDEISAAMGGLGAQARQWTGGGGGGFGEAYGDLYELEQARLELARQNNGAAGTALEVAGGLATMGPARSAAGALLAPAATTGGPLRQIAQAAPSAMSAGGVYGFGSTDGDIGQRAIGAGVGAGIGAAGAMAVPIAGKLIQGTARKIAQIPINQANKAALSQAVTNAPSAASIKAGSKAAYKAAEQTGATIGQPAMQILAHDIDQLARLQGLVMPSGKLSTAYPKVAHAIRSIREYAQGPVSIEQAQTLLRSLRTAQKSIDPDEARLGSMLVDQFETFLDNLPPNAFSANGQKSGQAIQQWAKGRSEWARSKKVSTVENIIADARLKRGDYAQNLRNGFGAILKSNAAKKRRGFTAAELQAIERFVQGGPIEELLQRLGSGSGIPGGLLGGLTGGWAGAMAVPAIGMGARAISRRGAQRGADLLRAQVATPGGLPPMRQLPAPTPMPRVGAPASVGANVLAGEPLRIVVNGAGSYRG</sequence>
<accession>A0A7X3K3T8</accession>
<dbReference type="AlphaFoldDB" id="A0A7X3K3T8"/>
<dbReference type="RefSeq" id="WP_157290120.1">
    <property type="nucleotide sequence ID" value="NZ_WQRF01000002.1"/>
</dbReference>
<gene>
    <name evidence="2" type="ORF">GO014_09470</name>
</gene>
<dbReference type="Proteomes" id="UP000438106">
    <property type="component" value="Unassembled WGS sequence"/>
</dbReference>
<protein>
    <submittedName>
        <fullName evidence="2">Uncharacterized protein</fullName>
    </submittedName>
</protein>